<organism evidence="1">
    <name type="scientific">hydrothermal vent metagenome</name>
    <dbReference type="NCBI Taxonomy" id="652676"/>
    <lineage>
        <taxon>unclassified sequences</taxon>
        <taxon>metagenomes</taxon>
        <taxon>ecological metagenomes</taxon>
    </lineage>
</organism>
<reference evidence="1" key="1">
    <citation type="submission" date="2018-06" db="EMBL/GenBank/DDBJ databases">
        <authorList>
            <person name="Zhirakovskaya E."/>
        </authorList>
    </citation>
    <scope>NUCLEOTIDE SEQUENCE</scope>
</reference>
<accession>A0A3B1AWB4</accession>
<dbReference type="EMBL" id="UOFV01000137">
    <property type="protein sequence ID" value="VAW98274.1"/>
    <property type="molecule type" value="Genomic_DNA"/>
</dbReference>
<evidence type="ECO:0000313" key="1">
    <source>
        <dbReference type="EMBL" id="VAW98274.1"/>
    </source>
</evidence>
<proteinExistence type="predicted"/>
<name>A0A3B1AWB4_9ZZZZ</name>
<gene>
    <name evidence="1" type="ORF">MNBD_GAMMA19-1918</name>
</gene>
<protein>
    <submittedName>
        <fullName evidence="1">Uncharacterized protein</fullName>
    </submittedName>
</protein>
<sequence>MPQIGRFQDNDSWVKGDLLYTVGFHRLNLIKLGKRTPNTGKRIYYQNRLGRERMKEIYTCVLHGLNLGALSRHL</sequence>
<dbReference type="AlphaFoldDB" id="A0A3B1AWB4"/>